<evidence type="ECO:0000313" key="3">
    <source>
        <dbReference type="EMBL" id="WUQ82410.1"/>
    </source>
</evidence>
<name>A0ABZ1TVM0_9ACTN</name>
<protein>
    <recommendedName>
        <fullName evidence="5">Type VII secretion protein EccE</fullName>
    </recommendedName>
</protein>
<proteinExistence type="predicted"/>
<evidence type="ECO:0000256" key="2">
    <source>
        <dbReference type="SAM" id="Phobius"/>
    </source>
</evidence>
<reference evidence="3" key="1">
    <citation type="submission" date="2022-10" db="EMBL/GenBank/DDBJ databases">
        <title>The complete genomes of actinobacterial strains from the NBC collection.</title>
        <authorList>
            <person name="Joergensen T.S."/>
            <person name="Alvarez Arevalo M."/>
            <person name="Sterndorff E.B."/>
            <person name="Faurdal D."/>
            <person name="Vuksanovic O."/>
            <person name="Mourched A.-S."/>
            <person name="Charusanti P."/>
            <person name="Shaw S."/>
            <person name="Blin K."/>
            <person name="Weber T."/>
        </authorList>
    </citation>
    <scope>NUCLEOTIDE SEQUENCE</scope>
    <source>
        <strain evidence="3">NBC_00222</strain>
    </source>
</reference>
<feature type="compositionally biased region" description="Acidic residues" evidence="1">
    <location>
        <begin position="482"/>
        <end position="493"/>
    </location>
</feature>
<keyword evidence="2" id="KW-0812">Transmembrane</keyword>
<dbReference type="RefSeq" id="WP_328953475.1">
    <property type="nucleotide sequence ID" value="NZ_CP108110.1"/>
</dbReference>
<feature type="compositionally biased region" description="Acidic residues" evidence="1">
    <location>
        <begin position="361"/>
        <end position="373"/>
    </location>
</feature>
<dbReference type="EMBL" id="CP108110">
    <property type="protein sequence ID" value="WUQ82410.1"/>
    <property type="molecule type" value="Genomic_DNA"/>
</dbReference>
<evidence type="ECO:0000313" key="4">
    <source>
        <dbReference type="Proteomes" id="UP001432222"/>
    </source>
</evidence>
<gene>
    <name evidence="3" type="ORF">OHA16_05120</name>
</gene>
<feature type="region of interest" description="Disordered" evidence="1">
    <location>
        <begin position="351"/>
        <end position="580"/>
    </location>
</feature>
<feature type="transmembrane region" description="Helical" evidence="2">
    <location>
        <begin position="37"/>
        <end position="58"/>
    </location>
</feature>
<keyword evidence="2" id="KW-0472">Membrane</keyword>
<feature type="compositionally biased region" description="Low complexity" evidence="1">
    <location>
        <begin position="447"/>
        <end position="460"/>
    </location>
</feature>
<evidence type="ECO:0000256" key="1">
    <source>
        <dbReference type="SAM" id="MobiDB-lite"/>
    </source>
</evidence>
<sequence length="580" mass="59185">MTETSAGAREAVPGAPGGLPAAGAAVASFPPSGLLPAMPGTTTLIGIGGVLVLLAVLAHLTARRAGGRRLFRRRLRRELAATAGAFAAPFAARHRYGRQLRTVRRLLAGHAGWADAERAVLVAGRVVGVRPYAVLLGAHTVGVLVSCGPGRPPVPPEPWVVDATDPRLWWGARDELRSTAADGGPAPLLALVGTDGPAAVLLDLATGPAVTEFGGDRVLAHAVLQAVAAQLDARLPVGAVVVADGVHPRHAGPAPAEALAAADRVAADGEPAFAVCPVAPTGFRPATGARLLVLGGARGSARLVTVDRDGLRLRGTAQRVEAVALARATARILRALPPYPAFAPAELDESDLVEPGGVPAEPEELPESEEPSEAPESADLGEPGESTAGPVSVTAVTTDPDPDPSEEPFEDPSDPLEESGPGGELPGTGTSVALVSQLFRVGPVYPEPNEGSGSGSEPPSFRVGPVVPDPTALRLLMRGPEPEEEPVEPDEPGAAEWPEPGVASASAVPKPLVEAESASWLPPEAESWPPPNPNPEPEPEPEPDVEDDFAEPEPGPAGHTAGVSVRPSESTLLSATRPVG</sequence>
<keyword evidence="4" id="KW-1185">Reference proteome</keyword>
<feature type="transmembrane region" description="Helical" evidence="2">
    <location>
        <begin position="79"/>
        <end position="96"/>
    </location>
</feature>
<dbReference type="Proteomes" id="UP001432222">
    <property type="component" value="Chromosome"/>
</dbReference>
<feature type="compositionally biased region" description="Acidic residues" evidence="1">
    <location>
        <begin position="400"/>
        <end position="417"/>
    </location>
</feature>
<accession>A0ABZ1TVM0</accession>
<evidence type="ECO:0008006" key="5">
    <source>
        <dbReference type="Google" id="ProtNLM"/>
    </source>
</evidence>
<keyword evidence="2" id="KW-1133">Transmembrane helix</keyword>
<organism evidence="3 4">
    <name type="scientific">Kitasatospora purpeofusca</name>
    <dbReference type="NCBI Taxonomy" id="67352"/>
    <lineage>
        <taxon>Bacteria</taxon>
        <taxon>Bacillati</taxon>
        <taxon>Actinomycetota</taxon>
        <taxon>Actinomycetes</taxon>
        <taxon>Kitasatosporales</taxon>
        <taxon>Streptomycetaceae</taxon>
        <taxon>Kitasatospora</taxon>
    </lineage>
</organism>
<feature type="compositionally biased region" description="Acidic residues" evidence="1">
    <location>
        <begin position="537"/>
        <end position="551"/>
    </location>
</feature>